<accession>A0ABS8ZJF1</accession>
<evidence type="ECO:0000313" key="1">
    <source>
        <dbReference type="EMBL" id="MCE7007921.1"/>
    </source>
</evidence>
<proteinExistence type="predicted"/>
<dbReference type="PROSITE" id="PS51257">
    <property type="entry name" value="PROKAR_LIPOPROTEIN"/>
    <property type="match status" value="1"/>
</dbReference>
<dbReference type="Pfam" id="PF12079">
    <property type="entry name" value="DUF3558"/>
    <property type="match status" value="1"/>
</dbReference>
<dbReference type="Proteomes" id="UP001521150">
    <property type="component" value="Unassembled WGS sequence"/>
</dbReference>
<dbReference type="InterPro" id="IPR024520">
    <property type="entry name" value="DUF3558"/>
</dbReference>
<dbReference type="RefSeq" id="WP_233729475.1">
    <property type="nucleotide sequence ID" value="NZ_JAJVCN010000003.1"/>
</dbReference>
<gene>
    <name evidence="1" type="ORF">LWC34_34635</name>
</gene>
<reference evidence="1 2" key="1">
    <citation type="submission" date="2021-12" db="EMBL/GenBank/DDBJ databases">
        <title>Genome sequence of Kibdelosporangium philippinense ATCC 49844.</title>
        <authorList>
            <person name="Fedorov E.A."/>
            <person name="Omeragic M."/>
            <person name="Shalygina K.F."/>
            <person name="Maclea K.S."/>
        </authorList>
    </citation>
    <scope>NUCLEOTIDE SEQUENCE [LARGE SCALE GENOMIC DNA]</scope>
    <source>
        <strain evidence="1 2">ATCC 49844</strain>
    </source>
</reference>
<organism evidence="1 2">
    <name type="scientific">Kibdelosporangium philippinense</name>
    <dbReference type="NCBI Taxonomy" id="211113"/>
    <lineage>
        <taxon>Bacteria</taxon>
        <taxon>Bacillati</taxon>
        <taxon>Actinomycetota</taxon>
        <taxon>Actinomycetes</taxon>
        <taxon>Pseudonocardiales</taxon>
        <taxon>Pseudonocardiaceae</taxon>
        <taxon>Kibdelosporangium</taxon>
    </lineage>
</organism>
<dbReference type="EMBL" id="JAJVCN010000003">
    <property type="protein sequence ID" value="MCE7007921.1"/>
    <property type="molecule type" value="Genomic_DNA"/>
</dbReference>
<sequence>MRYVHAACGIAFLVMVAGCSPKGGDPARQSSLPVSTTLNRTDTPAIAKPLSVQKVQGDMCSGLTSAQLMPYMGAIGKQAPGKDAADTPLCAWSPNNGRMANVTLYADGNSENADNLYEKRFGDNFFEKIPLLAGYPAVRVSARADGPKRGDCMTIAAVSDRATITVFANTVGEEFPHYASMCTVSDRLAEAAIQNLKAAG</sequence>
<name>A0ABS8ZJF1_9PSEU</name>
<keyword evidence="2" id="KW-1185">Reference proteome</keyword>
<evidence type="ECO:0000313" key="2">
    <source>
        <dbReference type="Proteomes" id="UP001521150"/>
    </source>
</evidence>
<protein>
    <submittedName>
        <fullName evidence="1">DUF3558 domain-containing protein</fullName>
    </submittedName>
</protein>
<comment type="caution">
    <text evidence="1">The sequence shown here is derived from an EMBL/GenBank/DDBJ whole genome shotgun (WGS) entry which is preliminary data.</text>
</comment>